<dbReference type="InterPro" id="IPR004294">
    <property type="entry name" value="Carotenoid_Oase"/>
</dbReference>
<dbReference type="STRING" id="158898.SAMN04488548_134343"/>
<evidence type="ECO:0000256" key="4">
    <source>
        <dbReference type="ARBA" id="ARBA00023004"/>
    </source>
</evidence>
<protein>
    <recommendedName>
        <fullName evidence="6">Dioxygenase</fullName>
        <ecNumber evidence="6">1.13.11.-</ecNumber>
    </recommendedName>
</protein>
<dbReference type="RefSeq" id="WP_074848854.1">
    <property type="nucleotide sequence ID" value="NZ_FNLM01000034.1"/>
</dbReference>
<evidence type="ECO:0000313" key="8">
    <source>
        <dbReference type="EMBL" id="SDU28508.1"/>
    </source>
</evidence>
<evidence type="ECO:0000256" key="1">
    <source>
        <dbReference type="ARBA" id="ARBA00006787"/>
    </source>
</evidence>
<dbReference type="Proteomes" id="UP000183180">
    <property type="component" value="Unassembled WGS sequence"/>
</dbReference>
<dbReference type="Pfam" id="PF03055">
    <property type="entry name" value="RPE65"/>
    <property type="match status" value="1"/>
</dbReference>
<dbReference type="OrthoDB" id="6636843at2"/>
<dbReference type="PANTHER" id="PTHR10543:SF89">
    <property type="entry name" value="CAROTENOID 9,10(9',10')-CLEAVAGE DIOXYGENASE 1"/>
    <property type="match status" value="1"/>
</dbReference>
<keyword evidence="4 5" id="KW-0408">Iron</keyword>
<evidence type="ECO:0000313" key="9">
    <source>
        <dbReference type="Proteomes" id="UP000183180"/>
    </source>
</evidence>
<dbReference type="GO" id="GO:0046872">
    <property type="term" value="F:metal ion binding"/>
    <property type="evidence" value="ECO:0007669"/>
    <property type="project" value="UniProtKB-KW"/>
</dbReference>
<feature type="binding site" evidence="5">
    <location>
        <position position="471"/>
    </location>
    <ligand>
        <name>Fe cation</name>
        <dbReference type="ChEBI" id="CHEBI:24875"/>
        <note>catalytic</note>
    </ligand>
</feature>
<keyword evidence="2 5" id="KW-0479">Metal-binding</keyword>
<feature type="binding site" evidence="5">
    <location>
        <position position="175"/>
    </location>
    <ligand>
        <name>Fe cation</name>
        <dbReference type="ChEBI" id="CHEBI:24875"/>
        <note>catalytic</note>
    </ligand>
</feature>
<dbReference type="GO" id="GO:0010436">
    <property type="term" value="F:carotenoid dioxygenase activity"/>
    <property type="evidence" value="ECO:0007669"/>
    <property type="project" value="TreeGrafter"/>
</dbReference>
<accession>A0A1H2HAD1</accession>
<keyword evidence="3 6" id="KW-0560">Oxidoreductase</keyword>
<dbReference type="PANTHER" id="PTHR10543">
    <property type="entry name" value="BETA-CAROTENE DIOXYGENASE"/>
    <property type="match status" value="1"/>
</dbReference>
<feature type="binding site" evidence="5">
    <location>
        <position position="224"/>
    </location>
    <ligand>
        <name>Fe cation</name>
        <dbReference type="ChEBI" id="CHEBI:24875"/>
        <note>catalytic</note>
    </ligand>
</feature>
<evidence type="ECO:0000256" key="2">
    <source>
        <dbReference type="ARBA" id="ARBA00022723"/>
    </source>
</evidence>
<keyword evidence="6" id="KW-0223">Dioxygenase</keyword>
<comment type="similarity">
    <text evidence="1 6">Belongs to the carotenoid oxygenase family.</text>
</comment>
<reference evidence="8 9" key="1">
    <citation type="submission" date="2016-10" db="EMBL/GenBank/DDBJ databases">
        <authorList>
            <person name="de Groot N.N."/>
        </authorList>
    </citation>
    <scope>NUCLEOTIDE SEQUENCE [LARGE SCALE GENOMIC DNA]</scope>
    <source>
        <strain evidence="8 9">DSM 44215</strain>
    </source>
</reference>
<dbReference type="AlphaFoldDB" id="A0A1H2HAD1"/>
<gene>
    <name evidence="8" type="ORF">SAMN04488548_134343</name>
</gene>
<evidence type="ECO:0000256" key="3">
    <source>
        <dbReference type="ARBA" id="ARBA00023002"/>
    </source>
</evidence>
<comment type="cofactor">
    <cofactor evidence="5 6">
        <name>Fe(2+)</name>
        <dbReference type="ChEBI" id="CHEBI:29033"/>
    </cofactor>
    <text evidence="5 6">Binds 1 Fe(2+) ion per subunit.</text>
</comment>
<dbReference type="EMBL" id="FNLM01000034">
    <property type="protein sequence ID" value="SDU28508.1"/>
    <property type="molecule type" value="Genomic_DNA"/>
</dbReference>
<organism evidence="8 9">
    <name type="scientific">Gordonia westfalica</name>
    <dbReference type="NCBI Taxonomy" id="158898"/>
    <lineage>
        <taxon>Bacteria</taxon>
        <taxon>Bacillati</taxon>
        <taxon>Actinomycetota</taxon>
        <taxon>Actinomycetes</taxon>
        <taxon>Mycobacteriales</taxon>
        <taxon>Gordoniaceae</taxon>
        <taxon>Gordonia</taxon>
    </lineage>
</organism>
<sequence length="481" mass="53462">MSVSDLTRTSTRETDGESPWDSQHEEFDYVVDDIDGEIPQSLRGVLYRIGPGRFEIGGHPMTHIFDGDGMVSRLDISSDGVHYRNRYVRTRSFKRANETRLPPKGFNTQRVGGPLANVLKFPENMSNTSVLVHDDVLYSLWEGGRPHRLDAETLETYGSESFDGGLKRLGAFSAHPKIDPRTGEVFNFGLDFFPRPMLRCYRLDKSRRLHSVGTVPIPKLGFVHDFALTERHLVFVLGPLVVSRPIPVALGLRPFGEALSYKPELGTTIVLVPRDGGKATRIETDSLFHFHVANAYEAGPETVVDIVAHDATGGWTQWNNYLCNFRDSPGPAFGGTLTRLRINRNTEAVTREQLNELGCEFPQVDPRLVTTAHRYTYLAEASVRGGDPDSITTVDTTTGVADRYTSADNTVCEPLFAEDPENPGEGRGWLLSLEHRPSDKRSRLVVLNAERPSAGPVATATLRNHVPMTFHGAYKPWSSSC</sequence>
<evidence type="ECO:0000256" key="5">
    <source>
        <dbReference type="PIRSR" id="PIRSR604294-1"/>
    </source>
</evidence>
<feature type="region of interest" description="Disordered" evidence="7">
    <location>
        <begin position="1"/>
        <end position="24"/>
    </location>
</feature>
<feature type="binding site" evidence="5">
    <location>
        <position position="291"/>
    </location>
    <ligand>
        <name>Fe cation</name>
        <dbReference type="ChEBI" id="CHEBI:24875"/>
        <note>catalytic</note>
    </ligand>
</feature>
<proteinExistence type="inferred from homology"/>
<evidence type="ECO:0000256" key="7">
    <source>
        <dbReference type="SAM" id="MobiDB-lite"/>
    </source>
</evidence>
<dbReference type="EC" id="1.13.11.-" evidence="6"/>
<dbReference type="GO" id="GO:0016121">
    <property type="term" value="P:carotene catabolic process"/>
    <property type="evidence" value="ECO:0007669"/>
    <property type="project" value="TreeGrafter"/>
</dbReference>
<name>A0A1H2HAD1_9ACTN</name>
<evidence type="ECO:0000256" key="6">
    <source>
        <dbReference type="RuleBase" id="RU364048"/>
    </source>
</evidence>